<evidence type="ECO:0000313" key="2">
    <source>
        <dbReference type="Proteomes" id="UP000800035"/>
    </source>
</evidence>
<accession>A0A6A5TRK3</accession>
<feature type="non-terminal residue" evidence="1">
    <location>
        <position position="174"/>
    </location>
</feature>
<reference evidence="1" key="1">
    <citation type="journal article" date="2020" name="Stud. Mycol.">
        <title>101 Dothideomycetes genomes: a test case for predicting lifestyles and emergence of pathogens.</title>
        <authorList>
            <person name="Haridas S."/>
            <person name="Albert R."/>
            <person name="Binder M."/>
            <person name="Bloem J."/>
            <person name="Labutti K."/>
            <person name="Salamov A."/>
            <person name="Andreopoulos B."/>
            <person name="Baker S."/>
            <person name="Barry K."/>
            <person name="Bills G."/>
            <person name="Bluhm B."/>
            <person name="Cannon C."/>
            <person name="Castanera R."/>
            <person name="Culley D."/>
            <person name="Daum C."/>
            <person name="Ezra D."/>
            <person name="Gonzalez J."/>
            <person name="Henrissat B."/>
            <person name="Kuo A."/>
            <person name="Liang C."/>
            <person name="Lipzen A."/>
            <person name="Lutzoni F."/>
            <person name="Magnuson J."/>
            <person name="Mondo S."/>
            <person name="Nolan M."/>
            <person name="Ohm R."/>
            <person name="Pangilinan J."/>
            <person name="Park H.-J."/>
            <person name="Ramirez L."/>
            <person name="Alfaro M."/>
            <person name="Sun H."/>
            <person name="Tritt A."/>
            <person name="Yoshinaga Y."/>
            <person name="Zwiers L.-H."/>
            <person name="Turgeon B."/>
            <person name="Goodwin S."/>
            <person name="Spatafora J."/>
            <person name="Crous P."/>
            <person name="Grigoriev I."/>
        </authorList>
    </citation>
    <scope>NUCLEOTIDE SEQUENCE</scope>
    <source>
        <strain evidence="1">CBS 675.92</strain>
    </source>
</reference>
<dbReference type="AlphaFoldDB" id="A0A6A5TRK3"/>
<evidence type="ECO:0000313" key="1">
    <source>
        <dbReference type="EMBL" id="KAF1955305.1"/>
    </source>
</evidence>
<name>A0A6A5TRK3_9PLEO</name>
<dbReference type="EMBL" id="ML976995">
    <property type="protein sequence ID" value="KAF1955305.1"/>
    <property type="molecule type" value="Genomic_DNA"/>
</dbReference>
<dbReference type="OrthoDB" id="10003767at2759"/>
<organism evidence="1 2">
    <name type="scientific">Byssothecium circinans</name>
    <dbReference type="NCBI Taxonomy" id="147558"/>
    <lineage>
        <taxon>Eukaryota</taxon>
        <taxon>Fungi</taxon>
        <taxon>Dikarya</taxon>
        <taxon>Ascomycota</taxon>
        <taxon>Pezizomycotina</taxon>
        <taxon>Dothideomycetes</taxon>
        <taxon>Pleosporomycetidae</taxon>
        <taxon>Pleosporales</taxon>
        <taxon>Massarineae</taxon>
        <taxon>Massarinaceae</taxon>
        <taxon>Byssothecium</taxon>
    </lineage>
</organism>
<sequence>LDLQNILVDKAGNVTGIIDWDGAFAAPRCLGPAAVPKFLQRDWFPDDDNRIFDESPYMAWNVEYYRKIYAAALMQAEKSSTHAKSDMSKYTLKSPIYQAALSALYEGGDPWDFTDRILRELPGIRNDPLYFKVKLGVGWPAAEAMLRREIHKLCEPALPDEKFLLELDVEVEIE</sequence>
<keyword evidence="2" id="KW-1185">Reference proteome</keyword>
<feature type="non-terminal residue" evidence="1">
    <location>
        <position position="1"/>
    </location>
</feature>
<protein>
    <recommendedName>
        <fullName evidence="3">Aminoglycoside phosphotransferase domain-containing protein</fullName>
    </recommendedName>
</protein>
<gene>
    <name evidence="1" type="ORF">CC80DRAFT_367372</name>
</gene>
<proteinExistence type="predicted"/>
<evidence type="ECO:0008006" key="3">
    <source>
        <dbReference type="Google" id="ProtNLM"/>
    </source>
</evidence>
<dbReference type="Proteomes" id="UP000800035">
    <property type="component" value="Unassembled WGS sequence"/>
</dbReference>